<name>A0A7W7GQZ3_9ACTN</name>
<accession>A0A7W7GQZ3</accession>
<dbReference type="InterPro" id="IPR010994">
    <property type="entry name" value="RuvA_2-like"/>
</dbReference>
<organism evidence="2 3">
    <name type="scientific">Actinoplanes octamycinicus</name>
    <dbReference type="NCBI Taxonomy" id="135948"/>
    <lineage>
        <taxon>Bacteria</taxon>
        <taxon>Bacillati</taxon>
        <taxon>Actinomycetota</taxon>
        <taxon>Actinomycetes</taxon>
        <taxon>Micromonosporales</taxon>
        <taxon>Micromonosporaceae</taxon>
        <taxon>Actinoplanes</taxon>
    </lineage>
</organism>
<dbReference type="EMBL" id="JACHNB010000001">
    <property type="protein sequence ID" value="MBB4736571.1"/>
    <property type="molecule type" value="Genomic_DNA"/>
</dbReference>
<dbReference type="AlphaFoldDB" id="A0A7W7GQZ3"/>
<evidence type="ECO:0000256" key="1">
    <source>
        <dbReference type="SAM" id="Phobius"/>
    </source>
</evidence>
<dbReference type="Proteomes" id="UP000546162">
    <property type="component" value="Unassembled WGS sequence"/>
</dbReference>
<proteinExistence type="predicted"/>
<evidence type="ECO:0000313" key="3">
    <source>
        <dbReference type="Proteomes" id="UP000546162"/>
    </source>
</evidence>
<evidence type="ECO:0008006" key="4">
    <source>
        <dbReference type="Google" id="ProtNLM"/>
    </source>
</evidence>
<keyword evidence="1" id="KW-1133">Transmembrane helix</keyword>
<feature type="transmembrane region" description="Helical" evidence="1">
    <location>
        <begin position="80"/>
        <end position="102"/>
    </location>
</feature>
<evidence type="ECO:0000313" key="2">
    <source>
        <dbReference type="EMBL" id="MBB4736571.1"/>
    </source>
</evidence>
<gene>
    <name evidence="2" type="ORF">BJY16_000030</name>
</gene>
<keyword evidence="1" id="KW-0472">Membrane</keyword>
<keyword evidence="1" id="KW-0812">Transmembrane</keyword>
<feature type="transmembrane region" description="Helical" evidence="1">
    <location>
        <begin position="48"/>
        <end position="68"/>
    </location>
</feature>
<dbReference type="SUPFAM" id="SSF47781">
    <property type="entry name" value="RuvA domain 2-like"/>
    <property type="match status" value="1"/>
</dbReference>
<sequence length="243" mass="26835">MQPDPRMAQRPPEPTWWWFLVPLFTCGYGTFLMVLIGGRRLRSRFHTIAAFGYLAATLGLCAGVSFYSSSRSQGQPDSEGTWVVALLMLIYVVGIVHTAVVASRVRWAAATGPTGPQVPVMPYPVPMPQEDPALAAARWRARRREEARQLQASQPALASELLIGRPDLPHRQYDDGGLIDVNHVSAEWIAGGLQLDLSLADQIVAAREARGGFSTPDELVVYCDGITPERLALFRDRLIFIPR</sequence>
<comment type="caution">
    <text evidence="2">The sequence shown here is derived from an EMBL/GenBank/DDBJ whole genome shotgun (WGS) entry which is preliminary data.</text>
</comment>
<dbReference type="RefSeq" id="WP_185037105.1">
    <property type="nucleotide sequence ID" value="NZ_BAABFG010000005.1"/>
</dbReference>
<feature type="transmembrane region" description="Helical" evidence="1">
    <location>
        <begin position="16"/>
        <end position="36"/>
    </location>
</feature>
<protein>
    <recommendedName>
        <fullName evidence="4">Helix-hairpin-helix protein</fullName>
    </recommendedName>
</protein>
<keyword evidence="3" id="KW-1185">Reference proteome</keyword>
<reference evidence="2 3" key="1">
    <citation type="submission" date="2020-08" db="EMBL/GenBank/DDBJ databases">
        <title>Sequencing the genomes of 1000 actinobacteria strains.</title>
        <authorList>
            <person name="Klenk H.-P."/>
        </authorList>
    </citation>
    <scope>NUCLEOTIDE SEQUENCE [LARGE SCALE GENOMIC DNA]</scope>
    <source>
        <strain evidence="2 3">DSM 45809</strain>
    </source>
</reference>